<feature type="compositionally biased region" description="Polar residues" evidence="1">
    <location>
        <begin position="114"/>
        <end position="137"/>
    </location>
</feature>
<feature type="region of interest" description="Disordered" evidence="1">
    <location>
        <begin position="104"/>
        <end position="144"/>
    </location>
</feature>
<comment type="caution">
    <text evidence="2">The sequence shown here is derived from an EMBL/GenBank/DDBJ whole genome shotgun (WGS) entry which is preliminary data.</text>
</comment>
<protein>
    <recommendedName>
        <fullName evidence="4">BZIP domain-containing protein</fullName>
    </recommendedName>
</protein>
<evidence type="ECO:0000256" key="1">
    <source>
        <dbReference type="SAM" id="MobiDB-lite"/>
    </source>
</evidence>
<organism evidence="2 3">
    <name type="scientific">Wallemia ichthyophaga</name>
    <dbReference type="NCBI Taxonomy" id="245174"/>
    <lineage>
        <taxon>Eukaryota</taxon>
        <taxon>Fungi</taxon>
        <taxon>Dikarya</taxon>
        <taxon>Basidiomycota</taxon>
        <taxon>Wallemiomycotina</taxon>
        <taxon>Wallemiomycetes</taxon>
        <taxon>Wallemiales</taxon>
        <taxon>Wallemiaceae</taxon>
        <taxon>Wallemia</taxon>
    </lineage>
</organism>
<evidence type="ECO:0000313" key="2">
    <source>
        <dbReference type="EMBL" id="TIB07658.1"/>
    </source>
</evidence>
<evidence type="ECO:0000313" key="3">
    <source>
        <dbReference type="Proteomes" id="UP000306954"/>
    </source>
</evidence>
<reference evidence="2 3" key="1">
    <citation type="submission" date="2019-03" db="EMBL/GenBank/DDBJ databases">
        <title>Sequencing 23 genomes of Wallemia ichthyophaga.</title>
        <authorList>
            <person name="Gostincar C."/>
        </authorList>
    </citation>
    <scope>NUCLEOTIDE SEQUENCE [LARGE SCALE GENOMIC DNA]</scope>
    <source>
        <strain evidence="2 3">EXF-8621</strain>
    </source>
</reference>
<evidence type="ECO:0008006" key="4">
    <source>
        <dbReference type="Google" id="ProtNLM"/>
    </source>
</evidence>
<feature type="non-terminal residue" evidence="2">
    <location>
        <position position="1"/>
    </location>
</feature>
<name>A0A4T0GXZ9_WALIC</name>
<dbReference type="Proteomes" id="UP000306954">
    <property type="component" value="Unassembled WGS sequence"/>
</dbReference>
<proteinExistence type="predicted"/>
<gene>
    <name evidence="2" type="ORF">E3P90_03987</name>
</gene>
<sequence length="212" mass="24090">HLASAHGALAAEFHKFSLHRSSGQFSPLTLRVPRFVIWFSGTPKNEKHKGLKRPKKLHQLFNSLHPMIMSHNSAAAVANYAYPVRVEGCPHPFPNMLKAEDSQFSDSHSRLDASSESCSAKTSKTPSPSVGKQVSTRQTRKERNRQNVANFRARQRITAQLKEEVLLLKKSNADLEQEKDYLNSFVFELQSALYNTKYSSNMFVEQITYRIV</sequence>
<dbReference type="EMBL" id="SPOF01000083">
    <property type="protein sequence ID" value="TIB07658.1"/>
    <property type="molecule type" value="Genomic_DNA"/>
</dbReference>
<accession>A0A4T0GXZ9</accession>
<dbReference type="AlphaFoldDB" id="A0A4T0GXZ9"/>
<dbReference type="CDD" id="cd14686">
    <property type="entry name" value="bZIP"/>
    <property type="match status" value="1"/>
</dbReference>